<reference evidence="13 14" key="1">
    <citation type="submission" date="2019-04" db="EMBL/GenBank/DDBJ databases">
        <title>Microbes associate with the intestines of laboratory mice.</title>
        <authorList>
            <person name="Navarre W."/>
            <person name="Wong E."/>
            <person name="Huang K."/>
            <person name="Tropini C."/>
            <person name="Ng K."/>
            <person name="Yu B."/>
        </authorList>
    </citation>
    <scope>NUCLEOTIDE SEQUENCE [LARGE SCALE GENOMIC DNA]</scope>
    <source>
        <strain evidence="13 14">NM62_B4-13</strain>
    </source>
</reference>
<dbReference type="Pfam" id="PF00593">
    <property type="entry name" value="TonB_dep_Rec_b-barrel"/>
    <property type="match status" value="1"/>
</dbReference>
<dbReference type="PROSITE" id="PS52016">
    <property type="entry name" value="TONB_DEPENDENT_REC_3"/>
    <property type="match status" value="1"/>
</dbReference>
<feature type="chain" id="PRO_5020599031" evidence="10">
    <location>
        <begin position="33"/>
        <end position="1023"/>
    </location>
</feature>
<protein>
    <submittedName>
        <fullName evidence="13">TonB-dependent receptor</fullName>
    </submittedName>
</protein>
<dbReference type="PANTHER" id="PTHR47234">
    <property type="match status" value="1"/>
</dbReference>
<feature type="domain" description="TonB-dependent receptor plug" evidence="12">
    <location>
        <begin position="59"/>
        <end position="171"/>
    </location>
</feature>
<comment type="similarity">
    <text evidence="8 9">Belongs to the TonB-dependent receptor family.</text>
</comment>
<evidence type="ECO:0000313" key="14">
    <source>
        <dbReference type="Proteomes" id="UP000306631"/>
    </source>
</evidence>
<proteinExistence type="inferred from homology"/>
<feature type="domain" description="TonB-dependent receptor-like beta-barrel" evidence="11">
    <location>
        <begin position="440"/>
        <end position="989"/>
    </location>
</feature>
<comment type="caution">
    <text evidence="13">The sequence shown here is derived from an EMBL/GenBank/DDBJ whole genome shotgun (WGS) entry which is preliminary data.</text>
</comment>
<dbReference type="EMBL" id="SRYW01000001">
    <property type="protein sequence ID" value="TGY37402.1"/>
    <property type="molecule type" value="Genomic_DNA"/>
</dbReference>
<keyword evidence="2 8" id="KW-0813">Transport</keyword>
<evidence type="ECO:0000313" key="13">
    <source>
        <dbReference type="EMBL" id="TGY37402.1"/>
    </source>
</evidence>
<gene>
    <name evidence="13" type="ORF">E5352_02280</name>
</gene>
<dbReference type="OrthoDB" id="6276154at2"/>
<evidence type="ECO:0000259" key="11">
    <source>
        <dbReference type="Pfam" id="PF00593"/>
    </source>
</evidence>
<evidence type="ECO:0000256" key="8">
    <source>
        <dbReference type="PROSITE-ProRule" id="PRU01360"/>
    </source>
</evidence>
<sequence>MTNHSIRHIRHPLTSALLAGLAVAAGSAPAFAQEAGTNPIDLDKVTVTGSRIARTGFVTPSPVTAITAEEIRSTGALNIGDLMNKMPQLTPSYSLGNSTRFIGTAGLGLMDLRGMGPSRTLVLVNGRRHVGASPGSTSVDVNTIPVEWIERVEVITGGASAVYGADAVAGVVNFIMKKSFEGFELRAQAGQADEGSFDRSFVSFSGGSDFADGRGSAAIALEYSKQGRFGRGDREIGRRYQVSVPNPNYDRTKPPSESNPQTILASPGGNHSISYGGTMDLGPMTISRTGTRTTAFSPSNRYLFNDDGTFRKNRYDGTIVSATSCVDCDFADLNAVADLQPSFDRVSFNTVLNFELNDNHRLFFEGKYTKTESEFYGQPAFDSSLRLRRDNAYISNDLRALMDSRRVTVTNADGSTTNRAISTDSNNAESNLILARFNVDAGRRGEQIERQTTRAVLGLEGNLGEEWTYEASANFGQTTIDRINLNNRINERWHAGMDTALDSSGRVVCRASLDPNAINPNTGQRYNQALIAGCVPFSVFGNGAISKEAAEWFNTRSLNQSKLKQQVFSASVANNSLFSLPAGDVGFAGGVEYRKEQSQENTDALSALGLTFLNAIPSRGGEYDVKEVFAETTVPLLADLPLIRRLNLDLAGRWSDYNSIGDTKTWNVGLDWEILSSLRVRGTYASAVRAPSIGELYNPQSQNFATIADPCSTLSTNSNRPATAKDPALRAANCAALGIPANWVDTYSANRPGVSGGNPNLKPEEAKTLSFGFVWQPEFLEGFGMSMDYWRVTLTDAIGSVSAQTLATRCVDSPGGVQNNPFCDSIKRAPVGGYTSPTGTAFPEYSIYNWVAISENLAKSRRVGVDLEMDYRFNLLGGFTTMRLVGTRLIQSREWAFQSFPDEFTEYVTYYTDPRWRGQFTTTYKRGDWRASWDMTYVDGNLRVTPDSYNSNPGSQSPIRNPSYLYHNMQVGYKFPNSGIDVYVGVDNVFDKDPPVNYFGADAGAALYDSIGRYMYMGITYKF</sequence>
<dbReference type="PANTHER" id="PTHR47234:SF2">
    <property type="entry name" value="TONB-DEPENDENT RECEPTOR"/>
    <property type="match status" value="1"/>
</dbReference>
<evidence type="ECO:0000256" key="9">
    <source>
        <dbReference type="RuleBase" id="RU003357"/>
    </source>
</evidence>
<comment type="subcellular location">
    <subcellularLocation>
        <location evidence="1 8">Cell outer membrane</location>
        <topology evidence="1 8">Multi-pass membrane protein</topology>
    </subcellularLocation>
</comment>
<evidence type="ECO:0000256" key="10">
    <source>
        <dbReference type="SAM" id="SignalP"/>
    </source>
</evidence>
<keyword evidence="13" id="KW-0675">Receptor</keyword>
<feature type="signal peptide" evidence="10">
    <location>
        <begin position="1"/>
        <end position="32"/>
    </location>
</feature>
<evidence type="ECO:0000256" key="7">
    <source>
        <dbReference type="ARBA" id="ARBA00023237"/>
    </source>
</evidence>
<keyword evidence="4 8" id="KW-0812">Transmembrane</keyword>
<dbReference type="GO" id="GO:0009279">
    <property type="term" value="C:cell outer membrane"/>
    <property type="evidence" value="ECO:0007669"/>
    <property type="project" value="UniProtKB-SubCell"/>
</dbReference>
<evidence type="ECO:0000259" key="12">
    <source>
        <dbReference type="Pfam" id="PF07715"/>
    </source>
</evidence>
<evidence type="ECO:0000256" key="2">
    <source>
        <dbReference type="ARBA" id="ARBA00022448"/>
    </source>
</evidence>
<dbReference type="Gene3D" id="2.40.170.20">
    <property type="entry name" value="TonB-dependent receptor, beta-barrel domain"/>
    <property type="match status" value="1"/>
</dbReference>
<keyword evidence="5 9" id="KW-0798">TonB box</keyword>
<evidence type="ECO:0000256" key="3">
    <source>
        <dbReference type="ARBA" id="ARBA00022452"/>
    </source>
</evidence>
<dbReference type="Pfam" id="PF07715">
    <property type="entry name" value="Plug"/>
    <property type="match status" value="1"/>
</dbReference>
<keyword evidence="6 8" id="KW-0472">Membrane</keyword>
<evidence type="ECO:0000256" key="1">
    <source>
        <dbReference type="ARBA" id="ARBA00004571"/>
    </source>
</evidence>
<evidence type="ECO:0000256" key="5">
    <source>
        <dbReference type="ARBA" id="ARBA00023077"/>
    </source>
</evidence>
<dbReference type="Gene3D" id="2.170.130.10">
    <property type="entry name" value="TonB-dependent receptor, plug domain"/>
    <property type="match status" value="1"/>
</dbReference>
<dbReference type="InterPro" id="IPR000531">
    <property type="entry name" value="Beta-barrel_TonB"/>
</dbReference>
<accession>A0A4S2D877</accession>
<dbReference type="AlphaFoldDB" id="A0A4S2D877"/>
<keyword evidence="3 8" id="KW-1134">Transmembrane beta strand</keyword>
<name>A0A4S2D877_STEMA</name>
<dbReference type="InterPro" id="IPR036942">
    <property type="entry name" value="Beta-barrel_TonB_sf"/>
</dbReference>
<evidence type="ECO:0000256" key="4">
    <source>
        <dbReference type="ARBA" id="ARBA00022692"/>
    </source>
</evidence>
<organism evidence="13 14">
    <name type="scientific">Stenotrophomonas maltophilia</name>
    <name type="common">Pseudomonas maltophilia</name>
    <name type="synonym">Xanthomonas maltophilia</name>
    <dbReference type="NCBI Taxonomy" id="40324"/>
    <lineage>
        <taxon>Bacteria</taxon>
        <taxon>Pseudomonadati</taxon>
        <taxon>Pseudomonadota</taxon>
        <taxon>Gammaproteobacteria</taxon>
        <taxon>Lysobacterales</taxon>
        <taxon>Lysobacteraceae</taxon>
        <taxon>Stenotrophomonas</taxon>
        <taxon>Stenotrophomonas maltophilia group</taxon>
    </lineage>
</organism>
<keyword evidence="10" id="KW-0732">Signal</keyword>
<dbReference type="InterPro" id="IPR037066">
    <property type="entry name" value="Plug_dom_sf"/>
</dbReference>
<dbReference type="InterPro" id="IPR012910">
    <property type="entry name" value="Plug_dom"/>
</dbReference>
<dbReference type="SUPFAM" id="SSF56935">
    <property type="entry name" value="Porins"/>
    <property type="match status" value="1"/>
</dbReference>
<dbReference type="InterPro" id="IPR039426">
    <property type="entry name" value="TonB-dep_rcpt-like"/>
</dbReference>
<dbReference type="Proteomes" id="UP000306631">
    <property type="component" value="Unassembled WGS sequence"/>
</dbReference>
<evidence type="ECO:0000256" key="6">
    <source>
        <dbReference type="ARBA" id="ARBA00023136"/>
    </source>
</evidence>
<keyword evidence="7 8" id="KW-0998">Cell outer membrane</keyword>